<dbReference type="PANTHER" id="PTHR42760:SF133">
    <property type="entry name" value="3-OXOACYL-[ACYL-CARRIER-PROTEIN] REDUCTASE"/>
    <property type="match status" value="1"/>
</dbReference>
<dbReference type="InterPro" id="IPR002347">
    <property type="entry name" value="SDR_fam"/>
</dbReference>
<organism evidence="3 4">
    <name type="scientific">Rhodoplanes tepidamans</name>
    <name type="common">Rhodoplanes cryptolactis</name>
    <dbReference type="NCBI Taxonomy" id="200616"/>
    <lineage>
        <taxon>Bacteria</taxon>
        <taxon>Pseudomonadati</taxon>
        <taxon>Pseudomonadota</taxon>
        <taxon>Alphaproteobacteria</taxon>
        <taxon>Hyphomicrobiales</taxon>
        <taxon>Nitrobacteraceae</taxon>
        <taxon>Rhodoplanes</taxon>
    </lineage>
</organism>
<keyword evidence="4" id="KW-1185">Reference proteome</keyword>
<dbReference type="PROSITE" id="PS00061">
    <property type="entry name" value="ADH_SHORT"/>
    <property type="match status" value="1"/>
</dbReference>
<dbReference type="PANTHER" id="PTHR42760">
    <property type="entry name" value="SHORT-CHAIN DEHYDROGENASES/REDUCTASES FAMILY MEMBER"/>
    <property type="match status" value="1"/>
</dbReference>
<evidence type="ECO:0000313" key="4">
    <source>
        <dbReference type="Proteomes" id="UP001165652"/>
    </source>
</evidence>
<dbReference type="EMBL" id="JAQQLI010000009">
    <property type="protein sequence ID" value="MDC7785610.1"/>
    <property type="molecule type" value="Genomic_DNA"/>
</dbReference>
<name>A0ABT5J7I2_RHOTP</name>
<dbReference type="Pfam" id="PF13561">
    <property type="entry name" value="adh_short_C2"/>
    <property type="match status" value="1"/>
</dbReference>
<comment type="similarity">
    <text evidence="1">Belongs to the short-chain dehydrogenases/reductases (SDR) family.</text>
</comment>
<dbReference type="InterPro" id="IPR020904">
    <property type="entry name" value="Sc_DH/Rdtase_CS"/>
</dbReference>
<dbReference type="RefSeq" id="WP_272776458.1">
    <property type="nucleotide sequence ID" value="NZ_JAQQLI010000009.1"/>
</dbReference>
<dbReference type="PRINTS" id="PR00081">
    <property type="entry name" value="GDHRDH"/>
</dbReference>
<evidence type="ECO:0000256" key="2">
    <source>
        <dbReference type="ARBA" id="ARBA00023002"/>
    </source>
</evidence>
<gene>
    <name evidence="3" type="ORF">PQJ73_07940</name>
</gene>
<reference evidence="3" key="1">
    <citation type="journal article" date="2023" name="Microbiol Resour">
        <title>Genome Sequences of Rhodoplanes serenus and Two Thermotolerant Strains, Rhodoplanes tepidamans and 'Rhodoplanes cryptolactis,' Further Refine the Genus.</title>
        <authorList>
            <person name="Rayyan A.A."/>
            <person name="Kyndt J.A."/>
        </authorList>
    </citation>
    <scope>NUCLEOTIDE SEQUENCE</scope>
    <source>
        <strain evidence="3">DSM 9987</strain>
    </source>
</reference>
<protein>
    <submittedName>
        <fullName evidence="3">SDR family NAD(P)-dependent oxidoreductase</fullName>
    </submittedName>
</protein>
<proteinExistence type="inferred from homology"/>
<evidence type="ECO:0000313" key="3">
    <source>
        <dbReference type="EMBL" id="MDC7785610.1"/>
    </source>
</evidence>
<dbReference type="Proteomes" id="UP001165652">
    <property type="component" value="Unassembled WGS sequence"/>
</dbReference>
<dbReference type="CDD" id="cd05233">
    <property type="entry name" value="SDR_c"/>
    <property type="match status" value="1"/>
</dbReference>
<dbReference type="InterPro" id="IPR036291">
    <property type="entry name" value="NAD(P)-bd_dom_sf"/>
</dbReference>
<sequence>MDARHAVVTGAASGIGAAVVRRLLADGWRVTGLDRAPQAAAERLTPITVDLTERDRLAAVAADLAAARPTALVHSAGIMRADDDAGTRASGGATLWALHVAAAALLIETLTPAMPDRDGRVVVLSSRAAQGRPGRMFYAASKGGVEAMVRCAAGALVSRGITVNAVAPGATDTPQLVDPARAGAPIKRPPIGRLIAPAEVAALIGFLLGPEAGAITGQTLTICGGASLTVS</sequence>
<accession>A0ABT5J7I2</accession>
<keyword evidence="2" id="KW-0560">Oxidoreductase</keyword>
<evidence type="ECO:0000256" key="1">
    <source>
        <dbReference type="ARBA" id="ARBA00006484"/>
    </source>
</evidence>
<dbReference type="Gene3D" id="3.40.50.720">
    <property type="entry name" value="NAD(P)-binding Rossmann-like Domain"/>
    <property type="match status" value="1"/>
</dbReference>
<dbReference type="SUPFAM" id="SSF51735">
    <property type="entry name" value="NAD(P)-binding Rossmann-fold domains"/>
    <property type="match status" value="1"/>
</dbReference>
<reference evidence="3" key="2">
    <citation type="submission" date="2023-02" db="EMBL/GenBank/DDBJ databases">
        <authorList>
            <person name="Rayyan A."/>
            <person name="Meyer T."/>
            <person name="Kyndt J.A."/>
        </authorList>
    </citation>
    <scope>NUCLEOTIDE SEQUENCE</scope>
    <source>
        <strain evidence="3">DSM 9987</strain>
    </source>
</reference>
<comment type="caution">
    <text evidence="3">The sequence shown here is derived from an EMBL/GenBank/DDBJ whole genome shotgun (WGS) entry which is preliminary data.</text>
</comment>